<evidence type="ECO:0000313" key="2">
    <source>
        <dbReference type="Proteomes" id="UP000824890"/>
    </source>
</evidence>
<accession>A0ABQ7YKA1</accession>
<gene>
    <name evidence="1" type="ORF">HID58_075644</name>
</gene>
<keyword evidence="2" id="KW-1185">Reference proteome</keyword>
<protein>
    <submittedName>
        <fullName evidence="1">Uncharacterized protein</fullName>
    </submittedName>
</protein>
<dbReference type="EMBL" id="JAGKQM010000017">
    <property type="protein sequence ID" value="KAH0868622.1"/>
    <property type="molecule type" value="Genomic_DNA"/>
</dbReference>
<organism evidence="1 2">
    <name type="scientific">Brassica napus</name>
    <name type="common">Rape</name>
    <dbReference type="NCBI Taxonomy" id="3708"/>
    <lineage>
        <taxon>Eukaryota</taxon>
        <taxon>Viridiplantae</taxon>
        <taxon>Streptophyta</taxon>
        <taxon>Embryophyta</taxon>
        <taxon>Tracheophyta</taxon>
        <taxon>Spermatophyta</taxon>
        <taxon>Magnoliopsida</taxon>
        <taxon>eudicotyledons</taxon>
        <taxon>Gunneridae</taxon>
        <taxon>Pentapetalae</taxon>
        <taxon>rosids</taxon>
        <taxon>malvids</taxon>
        <taxon>Brassicales</taxon>
        <taxon>Brassicaceae</taxon>
        <taxon>Brassiceae</taxon>
        <taxon>Brassica</taxon>
    </lineage>
</organism>
<comment type="caution">
    <text evidence="1">The sequence shown here is derived from an EMBL/GenBank/DDBJ whole genome shotgun (WGS) entry which is preliminary data.</text>
</comment>
<dbReference type="Gene3D" id="2.40.50.140">
    <property type="entry name" value="Nucleic acid-binding proteins"/>
    <property type="match status" value="1"/>
</dbReference>
<proteinExistence type="predicted"/>
<sequence length="336" mass="37183">MNKLLRRKTEAALSNDYYESDIAWMDLLGSINVLTSNVAILSEVIHFSFSFSKSYWKTISRLTELQIKRCVCCSNSFLSICRPHEVINGHYLNEHAVLDGVDGASSRGLLINVYLLDQAAKEFYIKFNESLASPAVLCVNQNKVWYYIACSDCHTKANRGPTSFMFPKNAETSTSLELYHVHAEVSVYESGQKATFVLIGNAGPELIGRHASELFDNYVPSYNFTAKRQTINVTKGVCPSVLPLIRVVVAALSDAVVEIAHALGAVQVCNTAIGGARSTWSSAETSASSIESDVQEKAKYETSLNQPQSTNPNHGFLMEPLSIFIEVVTFFHKIYL</sequence>
<feature type="non-terminal residue" evidence="1">
    <location>
        <position position="336"/>
    </location>
</feature>
<dbReference type="Proteomes" id="UP000824890">
    <property type="component" value="Unassembled WGS sequence"/>
</dbReference>
<reference evidence="1 2" key="1">
    <citation type="submission" date="2021-05" db="EMBL/GenBank/DDBJ databases">
        <title>Genome Assembly of Synthetic Allotetraploid Brassica napus Reveals Homoeologous Exchanges between Subgenomes.</title>
        <authorList>
            <person name="Davis J.T."/>
        </authorList>
    </citation>
    <scope>NUCLEOTIDE SEQUENCE [LARGE SCALE GENOMIC DNA]</scope>
    <source>
        <strain evidence="2">cv. Da-Ae</strain>
        <tissue evidence="1">Seedling</tissue>
    </source>
</reference>
<dbReference type="InterPro" id="IPR012340">
    <property type="entry name" value="NA-bd_OB-fold"/>
</dbReference>
<name>A0ABQ7YKA1_BRANA</name>
<evidence type="ECO:0000313" key="1">
    <source>
        <dbReference type="EMBL" id="KAH0868622.1"/>
    </source>
</evidence>